<keyword evidence="2" id="KW-1185">Reference proteome</keyword>
<reference evidence="1 2" key="1">
    <citation type="journal article" date="2019" name="Sci. Rep.">
        <title>Orb-weaving spider Araneus ventricosus genome elucidates the spidroin gene catalogue.</title>
        <authorList>
            <person name="Kono N."/>
            <person name="Nakamura H."/>
            <person name="Ohtoshi R."/>
            <person name="Moran D.A.P."/>
            <person name="Shinohara A."/>
            <person name="Yoshida Y."/>
            <person name="Fujiwara M."/>
            <person name="Mori M."/>
            <person name="Tomita M."/>
            <person name="Arakawa K."/>
        </authorList>
    </citation>
    <scope>NUCLEOTIDE SEQUENCE [LARGE SCALE GENOMIC DNA]</scope>
</reference>
<dbReference type="EMBL" id="BGPR01009000">
    <property type="protein sequence ID" value="GBN37345.1"/>
    <property type="molecule type" value="Genomic_DNA"/>
</dbReference>
<name>A0A4Y2ND64_ARAVE</name>
<accession>A0A4Y2ND64</accession>
<dbReference type="AlphaFoldDB" id="A0A4Y2ND64"/>
<evidence type="ECO:0000313" key="1">
    <source>
        <dbReference type="EMBL" id="GBN37345.1"/>
    </source>
</evidence>
<proteinExistence type="predicted"/>
<evidence type="ECO:0000313" key="2">
    <source>
        <dbReference type="Proteomes" id="UP000499080"/>
    </source>
</evidence>
<gene>
    <name evidence="1" type="ORF">AVEN_133032_1</name>
</gene>
<dbReference type="Proteomes" id="UP000499080">
    <property type="component" value="Unassembled WGS sequence"/>
</dbReference>
<comment type="caution">
    <text evidence="1">The sequence shown here is derived from an EMBL/GenBank/DDBJ whole genome shotgun (WGS) entry which is preliminary data.</text>
</comment>
<organism evidence="1 2">
    <name type="scientific">Araneus ventricosus</name>
    <name type="common">Orbweaver spider</name>
    <name type="synonym">Epeira ventricosa</name>
    <dbReference type="NCBI Taxonomy" id="182803"/>
    <lineage>
        <taxon>Eukaryota</taxon>
        <taxon>Metazoa</taxon>
        <taxon>Ecdysozoa</taxon>
        <taxon>Arthropoda</taxon>
        <taxon>Chelicerata</taxon>
        <taxon>Arachnida</taxon>
        <taxon>Araneae</taxon>
        <taxon>Araneomorphae</taxon>
        <taxon>Entelegynae</taxon>
        <taxon>Araneoidea</taxon>
        <taxon>Araneidae</taxon>
        <taxon>Araneus</taxon>
    </lineage>
</organism>
<protein>
    <submittedName>
        <fullName evidence="1">Uncharacterized protein</fullName>
    </submittedName>
</protein>
<sequence length="102" mass="11189">MLFLGSYSANHVGSHGNDGVAEASKTKPCIVKAVVSYPDISVILKSQMNVLWQNTWGNQVNKLKCTQPSTEGFRSCLNRFPSTKLTGLRIGYAVLHTQTFVT</sequence>